<gene>
    <name evidence="2" type="ORF">C4F50_21255</name>
</gene>
<dbReference type="EMBL" id="PRDM01000005">
    <property type="protein sequence ID" value="MBE8727450.1"/>
    <property type="molecule type" value="Genomic_DNA"/>
</dbReference>
<keyword evidence="3" id="KW-1185">Reference proteome</keyword>
<dbReference type="Proteomes" id="UP000640614">
    <property type="component" value="Unassembled WGS sequence"/>
</dbReference>
<evidence type="ECO:0000313" key="2">
    <source>
        <dbReference type="EMBL" id="MBE8727450.1"/>
    </source>
</evidence>
<proteinExistence type="predicted"/>
<sequence length="90" mass="9689">MKKVFLGMLLTALGFGTMSFGSNDITKASIDNQEGIEVVFGPTYTAPWLGVCCESPLTAVERDLANRGYPATTQYIIKSATSNTVTYTVN</sequence>
<accession>A0ABR9TQ53</accession>
<protein>
    <submittedName>
        <fullName evidence="2">Uncharacterized protein</fullName>
    </submittedName>
</protein>
<name>A0ABR9TQ53_9FLAO</name>
<comment type="caution">
    <text evidence="2">The sequence shown here is derived from an EMBL/GenBank/DDBJ whole genome shotgun (WGS) entry which is preliminary data.</text>
</comment>
<organism evidence="2 3">
    <name type="scientific">Flavobacterium hungaricum</name>
    <dbReference type="NCBI Taxonomy" id="2082725"/>
    <lineage>
        <taxon>Bacteria</taxon>
        <taxon>Pseudomonadati</taxon>
        <taxon>Bacteroidota</taxon>
        <taxon>Flavobacteriia</taxon>
        <taxon>Flavobacteriales</taxon>
        <taxon>Flavobacteriaceae</taxon>
        <taxon>Flavobacterium</taxon>
    </lineage>
</organism>
<evidence type="ECO:0000256" key="1">
    <source>
        <dbReference type="SAM" id="SignalP"/>
    </source>
</evidence>
<feature type="signal peptide" evidence="1">
    <location>
        <begin position="1"/>
        <end position="21"/>
    </location>
</feature>
<keyword evidence="1" id="KW-0732">Signal</keyword>
<reference evidence="2 3" key="1">
    <citation type="submission" date="2018-07" db="EMBL/GenBank/DDBJ databases">
        <title>Genome assembly of strain KB82.</title>
        <authorList>
            <person name="Kukolya J."/>
            <person name="Horvath B."/>
            <person name="Nagy I."/>
            <person name="Toth A."/>
        </authorList>
    </citation>
    <scope>NUCLEOTIDE SEQUENCE [LARGE SCALE GENOMIC DNA]</scope>
    <source>
        <strain evidence="2 3">Kb82</strain>
    </source>
</reference>
<feature type="chain" id="PRO_5046857051" evidence="1">
    <location>
        <begin position="22"/>
        <end position="90"/>
    </location>
</feature>
<evidence type="ECO:0000313" key="3">
    <source>
        <dbReference type="Proteomes" id="UP000640614"/>
    </source>
</evidence>